<evidence type="ECO:0000313" key="2">
    <source>
        <dbReference type="Proteomes" id="UP001381693"/>
    </source>
</evidence>
<accession>A0AAN8WZF8</accession>
<dbReference type="PANTHER" id="PTHR14365">
    <property type="entry name" value="APOPTOSIS REGULATORY PROTEIN SIVA"/>
    <property type="match status" value="1"/>
</dbReference>
<dbReference type="Pfam" id="PF05458">
    <property type="entry name" value="Siva"/>
    <property type="match status" value="1"/>
</dbReference>
<proteinExistence type="predicted"/>
<dbReference type="AlphaFoldDB" id="A0AAN8WZF8"/>
<dbReference type="InterPro" id="IPR022773">
    <property type="entry name" value="Siva"/>
</dbReference>
<dbReference type="EMBL" id="JAXCGZ010011349">
    <property type="protein sequence ID" value="KAK7075180.1"/>
    <property type="molecule type" value="Genomic_DNA"/>
</dbReference>
<keyword evidence="2" id="KW-1185">Reference proteome</keyword>
<evidence type="ECO:0008006" key="3">
    <source>
        <dbReference type="Google" id="ProtNLM"/>
    </source>
</evidence>
<comment type="caution">
    <text evidence="1">The sequence shown here is derived from an EMBL/GenBank/DDBJ whole genome shotgun (WGS) entry which is preliminary data.</text>
</comment>
<reference evidence="1 2" key="1">
    <citation type="submission" date="2023-11" db="EMBL/GenBank/DDBJ databases">
        <title>Halocaridina rubra genome assembly.</title>
        <authorList>
            <person name="Smith C."/>
        </authorList>
    </citation>
    <scope>NUCLEOTIDE SEQUENCE [LARGE SCALE GENOMIC DNA]</scope>
    <source>
        <strain evidence="1">EP-1</strain>
        <tissue evidence="1">Whole</tissue>
    </source>
</reference>
<name>A0AAN8WZF8_HALRR</name>
<sequence>MPKRSYPFLGDDSFSPQLKKHVDEKRVNNGVLCQDKMKAVYDRTLSLLYNGARNYMNNNTNEAMDASPSTQKVSKNNLHQMVLTTHGTLTKPLHITKGMSSQLQSTTVCDTCKNITSLKHLTCAYCECKLCYNCIRTCHFCKGDFCRKCSLTIYLQEEHVVCLSCC</sequence>
<organism evidence="1 2">
    <name type="scientific">Halocaridina rubra</name>
    <name type="common">Hawaiian red shrimp</name>
    <dbReference type="NCBI Taxonomy" id="373956"/>
    <lineage>
        <taxon>Eukaryota</taxon>
        <taxon>Metazoa</taxon>
        <taxon>Ecdysozoa</taxon>
        <taxon>Arthropoda</taxon>
        <taxon>Crustacea</taxon>
        <taxon>Multicrustacea</taxon>
        <taxon>Malacostraca</taxon>
        <taxon>Eumalacostraca</taxon>
        <taxon>Eucarida</taxon>
        <taxon>Decapoda</taxon>
        <taxon>Pleocyemata</taxon>
        <taxon>Caridea</taxon>
        <taxon>Atyoidea</taxon>
        <taxon>Atyidae</taxon>
        <taxon>Halocaridina</taxon>
    </lineage>
</organism>
<dbReference type="Proteomes" id="UP001381693">
    <property type="component" value="Unassembled WGS sequence"/>
</dbReference>
<dbReference type="GO" id="GO:0097191">
    <property type="term" value="P:extrinsic apoptotic signaling pathway"/>
    <property type="evidence" value="ECO:0007669"/>
    <property type="project" value="TreeGrafter"/>
</dbReference>
<protein>
    <recommendedName>
        <fullName evidence="3">Apoptosis regulatory protein Siva</fullName>
    </recommendedName>
</protein>
<gene>
    <name evidence="1" type="ORF">SK128_000574</name>
</gene>
<dbReference type="GO" id="GO:0005175">
    <property type="term" value="F:CD27 receptor binding"/>
    <property type="evidence" value="ECO:0007669"/>
    <property type="project" value="TreeGrafter"/>
</dbReference>
<evidence type="ECO:0000313" key="1">
    <source>
        <dbReference type="EMBL" id="KAK7075180.1"/>
    </source>
</evidence>
<dbReference type="PANTHER" id="PTHR14365:SF1">
    <property type="entry name" value="APOPTOSIS REGULATORY PROTEIN SIVA"/>
    <property type="match status" value="1"/>
</dbReference>